<gene>
    <name evidence="3" type="ORF">G7071_04050</name>
</gene>
<dbReference type="PANTHER" id="PTHR46663:SF2">
    <property type="entry name" value="GGDEF DOMAIN-CONTAINING PROTEIN"/>
    <property type="match status" value="1"/>
</dbReference>
<keyword evidence="1" id="KW-0472">Membrane</keyword>
<dbReference type="AlphaFoldDB" id="A0A6G7YDG0"/>
<dbReference type="RefSeq" id="WP_166315175.1">
    <property type="nucleotide sequence ID" value="NZ_CP049866.1"/>
</dbReference>
<accession>A0A6G7YDG0</accession>
<feature type="transmembrane region" description="Helical" evidence="1">
    <location>
        <begin position="94"/>
        <end position="112"/>
    </location>
</feature>
<dbReference type="SUPFAM" id="SSF55073">
    <property type="entry name" value="Nucleotide cyclase"/>
    <property type="match status" value="1"/>
</dbReference>
<evidence type="ECO:0000259" key="2">
    <source>
        <dbReference type="PROSITE" id="PS50887"/>
    </source>
</evidence>
<reference evidence="3 4" key="1">
    <citation type="submission" date="2020-03" db="EMBL/GenBank/DDBJ databases">
        <title>Nocardioides sp. nov., isolated from fish.</title>
        <authorList>
            <person name="Hyun D.-W."/>
            <person name="Bae J.-W."/>
        </authorList>
    </citation>
    <scope>NUCLEOTIDE SEQUENCE [LARGE SCALE GENOMIC DNA]</scope>
    <source>
        <strain evidence="3 4">HDW12A</strain>
    </source>
</reference>
<dbReference type="Proteomes" id="UP000502035">
    <property type="component" value="Chromosome"/>
</dbReference>
<keyword evidence="4" id="KW-1185">Reference proteome</keyword>
<dbReference type="PROSITE" id="PS50887">
    <property type="entry name" value="GGDEF"/>
    <property type="match status" value="1"/>
</dbReference>
<dbReference type="Pfam" id="PF00990">
    <property type="entry name" value="GGDEF"/>
    <property type="match status" value="1"/>
</dbReference>
<dbReference type="InterPro" id="IPR043128">
    <property type="entry name" value="Rev_trsase/Diguanyl_cyclase"/>
</dbReference>
<dbReference type="InterPro" id="IPR029787">
    <property type="entry name" value="Nucleotide_cyclase"/>
</dbReference>
<dbReference type="SMART" id="SM00267">
    <property type="entry name" value="GGDEF"/>
    <property type="match status" value="1"/>
</dbReference>
<evidence type="ECO:0000313" key="3">
    <source>
        <dbReference type="EMBL" id="QIK74716.1"/>
    </source>
</evidence>
<feature type="transmembrane region" description="Helical" evidence="1">
    <location>
        <begin position="49"/>
        <end position="65"/>
    </location>
</feature>
<dbReference type="NCBIfam" id="TIGR00254">
    <property type="entry name" value="GGDEF"/>
    <property type="match status" value="1"/>
</dbReference>
<feature type="transmembrane region" description="Helical" evidence="1">
    <location>
        <begin position="118"/>
        <end position="140"/>
    </location>
</feature>
<feature type="transmembrane region" description="Helical" evidence="1">
    <location>
        <begin position="22"/>
        <end position="42"/>
    </location>
</feature>
<keyword evidence="1" id="KW-1133">Transmembrane helix</keyword>
<proteinExistence type="predicted"/>
<dbReference type="InterPro" id="IPR052163">
    <property type="entry name" value="DGC-Regulatory_Protein"/>
</dbReference>
<dbReference type="InterPro" id="IPR000160">
    <property type="entry name" value="GGDEF_dom"/>
</dbReference>
<dbReference type="FunFam" id="3.30.70.270:FF:000001">
    <property type="entry name" value="Diguanylate cyclase domain protein"/>
    <property type="match status" value="1"/>
</dbReference>
<evidence type="ECO:0000256" key="1">
    <source>
        <dbReference type="SAM" id="Phobius"/>
    </source>
</evidence>
<sequence length="338" mass="36218">MFALTSMLVVAAIPIYPERAPIQIVLGTTSLVVAAVVLACPWRSWPESRTLALVWPAFALLALSTWSSGSAALTGPFFVLCFAWLGLHHGTRQVFWCAALATAVYAAPHAVAGDVSQLVESIFTLVPVSVCVALLIHAHVRQLAEAREQMAFQATHDGMTHLPNRAESMQLLHAALSRGRRDKELVAVLYLDLDGFKVINDTMGHRAGDAVLRAVADRLRAEIRAGDIAGRLGGDEFVVVMESVTTEGVALEVAERITGAISEPIAVADDRVVRIGTSVGIRFNLDGSSSADVVLHEADLALYEAKKSGRGRVVVFGAAPDPSADPSPRKWKARWLCA</sequence>
<evidence type="ECO:0000313" key="4">
    <source>
        <dbReference type="Proteomes" id="UP000502035"/>
    </source>
</evidence>
<keyword evidence="1" id="KW-0812">Transmembrane</keyword>
<protein>
    <submittedName>
        <fullName evidence="3">GGDEF domain-containing protein</fullName>
    </submittedName>
</protein>
<dbReference type="EMBL" id="CP049866">
    <property type="protein sequence ID" value="QIK74716.1"/>
    <property type="molecule type" value="Genomic_DNA"/>
</dbReference>
<organism evidence="3 4">
    <name type="scientific">Nocardioides piscis</name>
    <dbReference type="NCBI Taxonomy" id="2714938"/>
    <lineage>
        <taxon>Bacteria</taxon>
        <taxon>Bacillati</taxon>
        <taxon>Actinomycetota</taxon>
        <taxon>Actinomycetes</taxon>
        <taxon>Propionibacteriales</taxon>
        <taxon>Nocardioidaceae</taxon>
        <taxon>Nocardioides</taxon>
    </lineage>
</organism>
<name>A0A6G7YDG0_9ACTN</name>
<dbReference type="PANTHER" id="PTHR46663">
    <property type="entry name" value="DIGUANYLATE CYCLASE DGCT-RELATED"/>
    <property type="match status" value="1"/>
</dbReference>
<dbReference type="Gene3D" id="3.30.70.270">
    <property type="match status" value="1"/>
</dbReference>
<dbReference type="KEGG" id="npi:G7071_04050"/>
<feature type="domain" description="GGDEF" evidence="2">
    <location>
        <begin position="184"/>
        <end position="318"/>
    </location>
</feature>
<feature type="transmembrane region" description="Helical" evidence="1">
    <location>
        <begin position="71"/>
        <end position="87"/>
    </location>
</feature>
<dbReference type="CDD" id="cd01949">
    <property type="entry name" value="GGDEF"/>
    <property type="match status" value="1"/>
</dbReference>